<gene>
    <name evidence="1" type="ORF">J2W83_001993</name>
</gene>
<protein>
    <submittedName>
        <fullName evidence="1">Membrane-bound inhibitor of C-type lysozyme</fullName>
    </submittedName>
</protein>
<dbReference type="Proteomes" id="UP001259587">
    <property type="component" value="Unassembled WGS sequence"/>
</dbReference>
<evidence type="ECO:0000313" key="1">
    <source>
        <dbReference type="EMBL" id="MDR6712395.1"/>
    </source>
</evidence>
<reference evidence="1" key="1">
    <citation type="submission" date="2023-07" db="EMBL/GenBank/DDBJ databases">
        <title>Sorghum-associated microbial communities from plants grown in Nebraska, USA.</title>
        <authorList>
            <person name="Schachtman D."/>
        </authorList>
    </citation>
    <scope>NUCLEOTIDE SEQUENCE</scope>
    <source>
        <strain evidence="1">BE56</strain>
    </source>
</reference>
<sequence length="1705" mass="176144">LELGTEKVSTVVSDEPNGQGDLIKVTITADQDSVDEATQPSFTVTLNKALDKPLTVTLDNGTVLQFAAGEVTKSFEAKAQGDDVFKDAGKITVGIEKAEVAGEQFENLQIGAPASVEVTDTIDIVKATLTADKTSVTEGGSITYTVTLSNQDNLSVKDHKGLTFDLGGGTTLFIEAGKSSGTVIVKAADDVYLGGQPAIVKSIVSVTGGEVFENLITQGSTSTTVSDETGSGTPGTGNQGDLVKVTITADQASVNEATKPTFTITLNEKLDKPLTVTLSTGDTVVFAAGETSKVYTAKAQGEDVFNDAGKLVVSIDKAEVANKQFENLEIGAPASVEITDTIDIVKATLTADKTSVTEGGSITYTVTLSNQDNLSVKDHKGLTFDLGGGTTLFIEAGKSSGTVIVKAADDVYLGGQPAIVKSIVSVTGGEEFENLITQGSTSTTVSDETGSGTPGTNNQGDLVKVTITADQASVNEATKPTFTITLNEKLDKPLTVTLSTGDTVVFAAGETSKVYTAKAQGEDVFNDAGKLVVSIDKAEVANKQFENLQIGAPASVEVTDTASLVTAKLTVNTNSVIEGGPITYTVTLVSADPALSVTGHNGLTFTLTDGTLVTIKAGEASGVATINAPDDVFMGGQATISKQIVTVDGGGEFESLNLDRTEVRTAVADEAGSGIGNVIGNTGDKFTLTIVGQGDVFENEKPGFLIKLSEKLDQALTVKLNNGDTVVIAAGSTEYLYQAPAQGDDPFKDAGTLVVGIQSATVVGKTFENLVIGDAASVNIKDTIDTVYAKISMVGTSSVIEGGNLTYKVELVDKSGNLVSVPAGKSVAVNLEWSGTASSNDFDGTRPTTVTISGGSNNATFTVKTIDDTRIEDNETSIATIKQVVDTNGVFEDLAISAQKSATGTIVDNDRGPVIAGGDTATILESGAAGKADVVLVLDRSGSMGPAGNGNGGSDPDGPGGYSSRMDMLKDAVKKLFDSETVHAVFIVSFSDTTTFHSSGVNGGWYTNLDDAYDAIKSLQARGNTHYDDALAKVASSYQAPPPGGSKLVSIFMSDGVPTNKHSANETTWTNFLKDKGFDDSYAVGFGGLSTKDKDYLEPIGWKQGETVDQITKGNADDHVLAVDTSVDALTQALVGTVTGSTVSGDLTSNATSGTAGWAADGWKLKSVEFNGVTTVFTSASDIKTINLGDVGKLVVKGDGSYSFSGKDDFDTASSVSAVVKFTVRDTNGVTASSTLTLTVNDRSDPIAKNDDVTATLTSKSVMGAPTDVMLATFSSNEANAWKFQNPLDRDSLDLSDKSGRWQVTSLVGTTADAGVSSANNPTLVLTDRNGESSGDAGMLTPIYTAVGGETLSFTASASLSTVNYWFSSERDTANWTLYKSTNGTNWSVAGGGAIANGSSTITTGVLEAGSQYRVLLSVHDDTSNWYAGNASVSFDDFKVTVPGAPTIEWSASPITGSVATNDSSGTNGETSTLSVKVNGAWVEVPIGGTTVTGQYGSLAISKDGSYTYTPVANKNGAGHVDQFDYKLTQPDGDTDTAHLYVTLTATGPGATSAMTPAWTEGNDTLLGSAGNDIIFGGAGNDYLTGGKGNDTLTGGSGADTFIWKAGHTGNDVITDFKASEGDRIDLSDLLQNEKGSTIDNYLKMITVQGETVLQISSDGKLNVQDGANHVDTTITLQGNNWSSSTINSLISGADPLIKIDNNNS</sequence>
<comment type="caution">
    <text evidence="1">The sequence shown here is derived from an EMBL/GenBank/DDBJ whole genome shotgun (WGS) entry which is preliminary data.</text>
</comment>
<proteinExistence type="predicted"/>
<evidence type="ECO:0000313" key="2">
    <source>
        <dbReference type="Proteomes" id="UP001259587"/>
    </source>
</evidence>
<name>A0ACC6K1Q0_9PSED</name>
<organism evidence="1 2">
    <name type="scientific">Pseudomonas hunanensis</name>
    <dbReference type="NCBI Taxonomy" id="1247546"/>
    <lineage>
        <taxon>Bacteria</taxon>
        <taxon>Pseudomonadati</taxon>
        <taxon>Pseudomonadota</taxon>
        <taxon>Gammaproteobacteria</taxon>
        <taxon>Pseudomonadales</taxon>
        <taxon>Pseudomonadaceae</taxon>
        <taxon>Pseudomonas</taxon>
    </lineage>
</organism>
<feature type="non-terminal residue" evidence="1">
    <location>
        <position position="1"/>
    </location>
</feature>
<keyword evidence="2" id="KW-1185">Reference proteome</keyword>
<accession>A0ACC6K1Q0</accession>
<dbReference type="EMBL" id="JAVDTH010000008">
    <property type="protein sequence ID" value="MDR6712395.1"/>
    <property type="molecule type" value="Genomic_DNA"/>
</dbReference>